<feature type="compositionally biased region" description="Basic and acidic residues" evidence="1">
    <location>
        <begin position="145"/>
        <end position="163"/>
    </location>
</feature>
<evidence type="ECO:0000313" key="4">
    <source>
        <dbReference type="Proteomes" id="UP000014760"/>
    </source>
</evidence>
<dbReference type="EMBL" id="KB306105">
    <property type="protein sequence ID" value="ELU00223.1"/>
    <property type="molecule type" value="Genomic_DNA"/>
</dbReference>
<feature type="region of interest" description="Disordered" evidence="1">
    <location>
        <begin position="42"/>
        <end position="235"/>
    </location>
</feature>
<evidence type="ECO:0000313" key="3">
    <source>
        <dbReference type="EnsemblMetazoa" id="CapteP220834"/>
    </source>
</evidence>
<dbReference type="AlphaFoldDB" id="R7U2X3"/>
<feature type="compositionally biased region" description="Low complexity" evidence="1">
    <location>
        <begin position="178"/>
        <end position="191"/>
    </location>
</feature>
<evidence type="ECO:0000256" key="1">
    <source>
        <dbReference type="SAM" id="MobiDB-lite"/>
    </source>
</evidence>
<sequence>MATCQAGLVMLAHHQRRQLLENTANMTFVFGIQEGYEQIGGTDARRQPASNGEQQHLVASDNNEPVDPVEVEVVQPKRRKSKRKSSKKDDSTSSTGEPSNGYVGDSEDQATGTAPEADKTEVKELLVDYDSHGVSSPEDAAPTLHAEHHAEVEPVEPAPKEEEQPAAEGEGTADEAATEGQTAESEEAAATSNPEGSGDELPPQTQYADPDSSPEKFAPAQDDEAAPEETPHSQD</sequence>
<proteinExistence type="predicted"/>
<accession>R7U2X3</accession>
<feature type="compositionally biased region" description="Low complexity" evidence="1">
    <location>
        <begin position="61"/>
        <end position="74"/>
    </location>
</feature>
<evidence type="ECO:0000313" key="2">
    <source>
        <dbReference type="EMBL" id="ELU00223.1"/>
    </source>
</evidence>
<protein>
    <submittedName>
        <fullName evidence="2 3">Uncharacterized protein</fullName>
    </submittedName>
</protein>
<reference evidence="2 4" key="2">
    <citation type="journal article" date="2013" name="Nature">
        <title>Insights into bilaterian evolution from three spiralian genomes.</title>
        <authorList>
            <person name="Simakov O."/>
            <person name="Marletaz F."/>
            <person name="Cho S.J."/>
            <person name="Edsinger-Gonzales E."/>
            <person name="Havlak P."/>
            <person name="Hellsten U."/>
            <person name="Kuo D.H."/>
            <person name="Larsson T."/>
            <person name="Lv J."/>
            <person name="Arendt D."/>
            <person name="Savage R."/>
            <person name="Osoegawa K."/>
            <person name="de Jong P."/>
            <person name="Grimwood J."/>
            <person name="Chapman J.A."/>
            <person name="Shapiro H."/>
            <person name="Aerts A."/>
            <person name="Otillar R.P."/>
            <person name="Terry A.Y."/>
            <person name="Boore J.L."/>
            <person name="Grigoriev I.V."/>
            <person name="Lindberg D.R."/>
            <person name="Seaver E.C."/>
            <person name="Weisblat D.A."/>
            <person name="Putnam N.H."/>
            <person name="Rokhsar D.S."/>
        </authorList>
    </citation>
    <scope>NUCLEOTIDE SEQUENCE</scope>
    <source>
        <strain evidence="2 4">I ESC-2004</strain>
    </source>
</reference>
<name>R7U2X3_CAPTE</name>
<feature type="compositionally biased region" description="Basic and acidic residues" evidence="1">
    <location>
        <begin position="116"/>
        <end position="131"/>
    </location>
</feature>
<organism evidence="2">
    <name type="scientific">Capitella teleta</name>
    <name type="common">Polychaete worm</name>
    <dbReference type="NCBI Taxonomy" id="283909"/>
    <lineage>
        <taxon>Eukaryota</taxon>
        <taxon>Metazoa</taxon>
        <taxon>Spiralia</taxon>
        <taxon>Lophotrochozoa</taxon>
        <taxon>Annelida</taxon>
        <taxon>Polychaeta</taxon>
        <taxon>Sedentaria</taxon>
        <taxon>Scolecida</taxon>
        <taxon>Capitellidae</taxon>
        <taxon>Capitella</taxon>
    </lineage>
</organism>
<feature type="compositionally biased region" description="Basic residues" evidence="1">
    <location>
        <begin position="76"/>
        <end position="86"/>
    </location>
</feature>
<dbReference type="Proteomes" id="UP000014760">
    <property type="component" value="Unassembled WGS sequence"/>
</dbReference>
<dbReference type="EMBL" id="AMQN01001860">
    <property type="status" value="NOT_ANNOTATED_CDS"/>
    <property type="molecule type" value="Genomic_DNA"/>
</dbReference>
<reference evidence="3" key="3">
    <citation type="submission" date="2015-06" db="UniProtKB">
        <authorList>
            <consortium name="EnsemblMetazoa"/>
        </authorList>
    </citation>
    <scope>IDENTIFICATION</scope>
</reference>
<reference evidence="4" key="1">
    <citation type="submission" date="2012-12" db="EMBL/GenBank/DDBJ databases">
        <authorList>
            <person name="Hellsten U."/>
            <person name="Grimwood J."/>
            <person name="Chapman J.A."/>
            <person name="Shapiro H."/>
            <person name="Aerts A."/>
            <person name="Otillar R.P."/>
            <person name="Terry A.Y."/>
            <person name="Boore J.L."/>
            <person name="Simakov O."/>
            <person name="Marletaz F."/>
            <person name="Cho S.-J."/>
            <person name="Edsinger-Gonzales E."/>
            <person name="Havlak P."/>
            <person name="Kuo D.-H."/>
            <person name="Larsson T."/>
            <person name="Lv J."/>
            <person name="Arendt D."/>
            <person name="Savage R."/>
            <person name="Osoegawa K."/>
            <person name="de Jong P."/>
            <person name="Lindberg D.R."/>
            <person name="Seaver E.C."/>
            <person name="Weisblat D.A."/>
            <person name="Putnam N.H."/>
            <person name="Grigoriev I.V."/>
            <person name="Rokhsar D.S."/>
        </authorList>
    </citation>
    <scope>NUCLEOTIDE SEQUENCE</scope>
    <source>
        <strain evidence="4">I ESC-2004</strain>
    </source>
</reference>
<keyword evidence="4" id="KW-1185">Reference proteome</keyword>
<dbReference type="EnsemblMetazoa" id="CapteT220834">
    <property type="protein sequence ID" value="CapteP220834"/>
    <property type="gene ID" value="CapteG220834"/>
</dbReference>
<gene>
    <name evidence="2" type="ORF">CAPTEDRAFT_220834</name>
</gene>
<dbReference type="HOGENOM" id="CLU_1181178_0_0_1"/>